<protein>
    <submittedName>
        <fullName evidence="2">Uncharacterized protein</fullName>
    </submittedName>
</protein>
<dbReference type="AlphaFoldDB" id="A0A2T4GDK8"/>
<gene>
    <name evidence="2" type="ORF">FCULG_00010241</name>
</gene>
<dbReference type="Proteomes" id="UP000241587">
    <property type="component" value="Unassembled WGS sequence"/>
</dbReference>
<keyword evidence="3" id="KW-1185">Reference proteome</keyword>
<reference evidence="2 3" key="1">
    <citation type="submission" date="2018-02" db="EMBL/GenBank/DDBJ databases">
        <title>Fusarium culmorum secondary metabolites in fungal-bacterial-plant interactions.</title>
        <authorList>
            <person name="Schmidt R."/>
        </authorList>
    </citation>
    <scope>NUCLEOTIDE SEQUENCE [LARGE SCALE GENOMIC DNA]</scope>
    <source>
        <strain evidence="2 3">PV</strain>
    </source>
</reference>
<organism evidence="2 3">
    <name type="scientific">Fusarium culmorum</name>
    <dbReference type="NCBI Taxonomy" id="5516"/>
    <lineage>
        <taxon>Eukaryota</taxon>
        <taxon>Fungi</taxon>
        <taxon>Dikarya</taxon>
        <taxon>Ascomycota</taxon>
        <taxon>Pezizomycotina</taxon>
        <taxon>Sordariomycetes</taxon>
        <taxon>Hypocreomycetidae</taxon>
        <taxon>Hypocreales</taxon>
        <taxon>Nectriaceae</taxon>
        <taxon>Fusarium</taxon>
    </lineage>
</organism>
<evidence type="ECO:0000256" key="1">
    <source>
        <dbReference type="SAM" id="MobiDB-lite"/>
    </source>
</evidence>
<comment type="caution">
    <text evidence="2">The sequence shown here is derived from an EMBL/GenBank/DDBJ whole genome shotgun (WGS) entry which is preliminary data.</text>
</comment>
<feature type="compositionally biased region" description="Pro residues" evidence="1">
    <location>
        <begin position="27"/>
        <end position="37"/>
    </location>
</feature>
<proteinExistence type="predicted"/>
<evidence type="ECO:0000313" key="3">
    <source>
        <dbReference type="Proteomes" id="UP000241587"/>
    </source>
</evidence>
<dbReference type="EMBL" id="PVEM01000028">
    <property type="protein sequence ID" value="PTD01658.1"/>
    <property type="molecule type" value="Genomic_DNA"/>
</dbReference>
<accession>A0A2T4GDK8</accession>
<sequence>MTFQKSFSDQAGRNKRSPWQRSRSNPVPGPGPGPRTPLQPVSEVTKNKLNRFQYHPKPGGESVPEDVENEQNTTKTRATDMTTTPATRLTWRDLMEKGKALMRLLRQTSDYFGTTDRTIFM</sequence>
<evidence type="ECO:0000313" key="2">
    <source>
        <dbReference type="EMBL" id="PTD01658.1"/>
    </source>
</evidence>
<feature type="compositionally biased region" description="Low complexity" evidence="1">
    <location>
        <begin position="73"/>
        <end position="85"/>
    </location>
</feature>
<feature type="region of interest" description="Disordered" evidence="1">
    <location>
        <begin position="1"/>
        <end position="85"/>
    </location>
</feature>
<name>A0A2T4GDK8_FUSCU</name>
<feature type="compositionally biased region" description="Polar residues" evidence="1">
    <location>
        <begin position="1"/>
        <end position="12"/>
    </location>
</feature>